<name>A0AAD6Y415_9AGAR</name>
<feature type="region of interest" description="Disordered" evidence="1">
    <location>
        <begin position="150"/>
        <end position="243"/>
    </location>
</feature>
<feature type="compositionally biased region" description="Low complexity" evidence="1">
    <location>
        <begin position="107"/>
        <end position="125"/>
    </location>
</feature>
<feature type="compositionally biased region" description="Polar residues" evidence="1">
    <location>
        <begin position="61"/>
        <end position="70"/>
    </location>
</feature>
<evidence type="ECO:0000256" key="1">
    <source>
        <dbReference type="SAM" id="MobiDB-lite"/>
    </source>
</evidence>
<dbReference type="Proteomes" id="UP001219525">
    <property type="component" value="Unassembled WGS sequence"/>
</dbReference>
<gene>
    <name evidence="2" type="ORF">GGX14DRAFT_588905</name>
</gene>
<accession>A0AAD6Y415</accession>
<feature type="region of interest" description="Disordered" evidence="1">
    <location>
        <begin position="86"/>
        <end position="135"/>
    </location>
</feature>
<dbReference type="AlphaFoldDB" id="A0AAD6Y415"/>
<evidence type="ECO:0000313" key="3">
    <source>
        <dbReference type="Proteomes" id="UP001219525"/>
    </source>
</evidence>
<feature type="compositionally biased region" description="Low complexity" evidence="1">
    <location>
        <begin position="222"/>
        <end position="235"/>
    </location>
</feature>
<evidence type="ECO:0000313" key="2">
    <source>
        <dbReference type="EMBL" id="KAJ7193294.1"/>
    </source>
</evidence>
<dbReference type="EMBL" id="JARJCW010000109">
    <property type="protein sequence ID" value="KAJ7193294.1"/>
    <property type="molecule type" value="Genomic_DNA"/>
</dbReference>
<proteinExistence type="predicted"/>
<protein>
    <submittedName>
        <fullName evidence="2">Uncharacterized protein</fullName>
    </submittedName>
</protein>
<feature type="region of interest" description="Disordered" evidence="1">
    <location>
        <begin position="43"/>
        <end position="70"/>
    </location>
</feature>
<feature type="compositionally biased region" description="Polar residues" evidence="1">
    <location>
        <begin position="154"/>
        <end position="163"/>
    </location>
</feature>
<reference evidence="2" key="1">
    <citation type="submission" date="2023-03" db="EMBL/GenBank/DDBJ databases">
        <title>Massive genome expansion in bonnet fungi (Mycena s.s.) driven by repeated elements and novel gene families across ecological guilds.</title>
        <authorList>
            <consortium name="Lawrence Berkeley National Laboratory"/>
            <person name="Harder C.B."/>
            <person name="Miyauchi S."/>
            <person name="Viragh M."/>
            <person name="Kuo A."/>
            <person name="Thoen E."/>
            <person name="Andreopoulos B."/>
            <person name="Lu D."/>
            <person name="Skrede I."/>
            <person name="Drula E."/>
            <person name="Henrissat B."/>
            <person name="Morin E."/>
            <person name="Kohler A."/>
            <person name="Barry K."/>
            <person name="LaButti K."/>
            <person name="Morin E."/>
            <person name="Salamov A."/>
            <person name="Lipzen A."/>
            <person name="Mereny Z."/>
            <person name="Hegedus B."/>
            <person name="Baldrian P."/>
            <person name="Stursova M."/>
            <person name="Weitz H."/>
            <person name="Taylor A."/>
            <person name="Grigoriev I.V."/>
            <person name="Nagy L.G."/>
            <person name="Martin F."/>
            <person name="Kauserud H."/>
        </authorList>
    </citation>
    <scope>NUCLEOTIDE SEQUENCE</scope>
    <source>
        <strain evidence="2">9144</strain>
    </source>
</reference>
<organism evidence="2 3">
    <name type="scientific">Mycena pura</name>
    <dbReference type="NCBI Taxonomy" id="153505"/>
    <lineage>
        <taxon>Eukaryota</taxon>
        <taxon>Fungi</taxon>
        <taxon>Dikarya</taxon>
        <taxon>Basidiomycota</taxon>
        <taxon>Agaricomycotina</taxon>
        <taxon>Agaricomycetes</taxon>
        <taxon>Agaricomycetidae</taxon>
        <taxon>Agaricales</taxon>
        <taxon>Marasmiineae</taxon>
        <taxon>Mycenaceae</taxon>
        <taxon>Mycena</taxon>
    </lineage>
</organism>
<sequence>MTANVSPDASSVPHPRFQSLRVHAGSSFKPNLDVLASTAVKGSLSSRLAQHRVAEQKPAPVSTSRSSASLELQHEYLTARRAERLAREAAGRSEPPSQSLPGDANALLSSTPPSTPSSLTPSLPLNRSTEDSKAMEARRQLLLGRRAERLVREANTQSQSRFSQPRLPNRGSASGPEPSRNTPLVVGGLGTQERNTTRISQGKFKSRGGATTRGGMRGGRGRSASGRRAGQGRSAGQDDEWPPEIAEWLSWTRASDGRFGQSVPPPPLRDIIRCTNYAGIRWR</sequence>
<keyword evidence="3" id="KW-1185">Reference proteome</keyword>
<comment type="caution">
    <text evidence="2">The sequence shown here is derived from an EMBL/GenBank/DDBJ whole genome shotgun (WGS) entry which is preliminary data.</text>
</comment>